<dbReference type="InterPro" id="IPR000873">
    <property type="entry name" value="AMP-dep_synth/lig_dom"/>
</dbReference>
<dbReference type="PANTHER" id="PTHR45398:SF1">
    <property type="entry name" value="ENZYME, PUTATIVE (JCVI)-RELATED"/>
    <property type="match status" value="1"/>
</dbReference>
<name>A0A5E7E4E0_PSEFL</name>
<dbReference type="FunFam" id="3.30.559.10:FF:000012">
    <property type="entry name" value="Non-ribosomal peptide synthetase"/>
    <property type="match status" value="2"/>
</dbReference>
<dbReference type="CDD" id="cd19534">
    <property type="entry name" value="E_NRPS"/>
    <property type="match status" value="1"/>
</dbReference>
<accession>A0A5E7E4E0</accession>
<dbReference type="Gene3D" id="3.40.50.980">
    <property type="match status" value="6"/>
</dbReference>
<evidence type="ECO:0000256" key="3">
    <source>
        <dbReference type="ARBA" id="ARBA00022450"/>
    </source>
</evidence>
<dbReference type="InterPro" id="IPR010071">
    <property type="entry name" value="AA_adenyl_dom"/>
</dbReference>
<dbReference type="PROSITE" id="PS00455">
    <property type="entry name" value="AMP_BINDING"/>
    <property type="match status" value="3"/>
</dbReference>
<dbReference type="SUPFAM" id="SSF47336">
    <property type="entry name" value="ACP-like"/>
    <property type="match status" value="4"/>
</dbReference>
<evidence type="ECO:0000256" key="1">
    <source>
        <dbReference type="ARBA" id="ARBA00001957"/>
    </source>
</evidence>
<dbReference type="InterPro" id="IPR001242">
    <property type="entry name" value="Condensation_dom"/>
</dbReference>
<dbReference type="CDD" id="cd19531">
    <property type="entry name" value="LCL_NRPS-like"/>
    <property type="match status" value="2"/>
</dbReference>
<dbReference type="FunFam" id="3.40.50.980:FF:000001">
    <property type="entry name" value="Non-ribosomal peptide synthetase"/>
    <property type="match status" value="3"/>
</dbReference>
<evidence type="ECO:0000256" key="6">
    <source>
        <dbReference type="ARBA" id="ARBA00022832"/>
    </source>
</evidence>
<feature type="domain" description="Carrier" evidence="8">
    <location>
        <begin position="2708"/>
        <end position="2782"/>
    </location>
</feature>
<protein>
    <submittedName>
        <fullName evidence="9">Linear gramicidin synthase subunit B</fullName>
    </submittedName>
</protein>
<organism evidence="9 10">
    <name type="scientific">Pseudomonas fluorescens</name>
    <dbReference type="NCBI Taxonomy" id="294"/>
    <lineage>
        <taxon>Bacteria</taxon>
        <taxon>Pseudomonadati</taxon>
        <taxon>Pseudomonadota</taxon>
        <taxon>Gammaproteobacteria</taxon>
        <taxon>Pseudomonadales</taxon>
        <taxon>Pseudomonadaceae</taxon>
        <taxon>Pseudomonas</taxon>
    </lineage>
</organism>
<dbReference type="GO" id="GO:0031177">
    <property type="term" value="F:phosphopantetheine binding"/>
    <property type="evidence" value="ECO:0007669"/>
    <property type="project" value="InterPro"/>
</dbReference>
<dbReference type="Gene3D" id="1.10.1200.10">
    <property type="entry name" value="ACP-like"/>
    <property type="match status" value="4"/>
</dbReference>
<dbReference type="InterPro" id="IPR042099">
    <property type="entry name" value="ANL_N_sf"/>
</dbReference>
<sequence length="4338" mass="482157">MMDAFELPSTLVQALQRRATLTPDRLALRFLGETPEQAVVLSYRDLDLRARTIAAALQARTEPGDRVVLLFPSGPDYVAAFFACLYAGVIAVPAYPPESTRRHHQQRLISIIADAEPCLLLTSGEQRDALLQMSELQAQNAPPLLCVEALDIALAERWIEPQLHADDIAFLQYTSGSTALPKGVQVSHGNLVANELLIRHGFGIDLNPDDVIVSWLPLYHDMGLIGGLLQPIFSGVPCVLMSPAYFLARPLRWLEAISEYGGTISGGPDFAYRLCSERVSESALERLDLSGWRVAYSGSEPIRLDTLERFAEKFASCGFTPNNFFASYGLAEATLFVAGGTRGHGIPALRLDEQALAQHRAEPGEGSPIMSCGSSQPEHAVLIADPQSLAALDDNQVGEVWAAGPSIAHGYWRNPKATAKTFIERAGRTWLRTGDLGFIRDGELFITGRLKDMLIVRGHNLYPQDIEQTIEREVEVVRKGRVAAFAVNNQGHEGIGIAAEISRSVQKILPPVALINAIRQAVAEACQEAPSVVVLLNPGALPKTSSGKLQRSACRSRLADGSLDSYARFPDPQADVDPISNESTSGLQSQIARIWCEHLQVAQVAADDHFFLLGGNSIVATQVVARLREELALELNLRLLFEAPTLGAFAALVAQQQQDGGLAQGAISRLPRTEALPQSQAQNRLWITWQLDPQSSAYTIPGALRLRGELDEDALRASFQQLVERHESLRTRFFERDGVALQRVDAAGEFNLQLIDISDLPAAEREAHARQIREDEARTRFDLEKGPLLWVTLVRLEDEDHQLLVTMHHIIADGWSLNVLIDEFSRLYAAASQGHAATLAPLPLQYADYGSWQRQWLAQGEGQRQLEYWKEQLGDEHPPLSLATDHPRSAQQVHSAARHSLRLDASLSEAIRQTAHAHQATAFMLLLAAFQSLLHRYSGQRDIRVGVPNANRPRLETQGLIGFFINTQVMRGEVDSRLPFVELLARTRQAALAAQANQDLPFEQLVEAFPQAREQGLFQVMFNHQQRDLGALRRLPGLLAEELPWHSREAKFDLQLHSEEDRNGRLSLSFDYAAELFEAATIERLSEHFVSLLREVCERPERAIGDLQLLSPLEQTQQQQWGAAPCAQAMQWLPELLNEQARQTPERTALVWEGGSLDFAELHTQANRLAHYLRDKGVGPDVCVAIAAERSPQLLIGLLAIIKAGGAYVPLDPDYPAERLAYMLSDSGVELLLTQSHLLDSLPVTDGVSAIAMDSLKLDSWPSHAPGLHLHGDNLAYVIYTSGSTGQPKGVGNTHAALSERLAWMQATYGLDASDVLMQKAPISFDVSVWECFWPLITGCRLLIAAPGEHRDPQRIAQLVQEYGVTTLHFVPPLLQLFIDEPLVSECSSLRRVFSGGEALPAELRNRVLEQLPAVQLHNRYGPTETAINVTHWYCTTTDGERSPIGRPLGNVLCRVLDAELNPLPAGVPGELCIGGTGLARGYLGRPGLTAERFVVDPLGEAGTRLYRTGDRACWTADGVLEYLGRLDQQVKLRGFRVEPQEIEARLLAQGDVAQAVVLVRETAAGAQLIGYYTATDFTEDQQAQSARLKTALAAELPEYMVPAQLMRLDEMPLSPSGKLDRRALPEPQWQVREHLEPNSALEQQLAAIWREVLGQARIGLRDDFFALGGHSLLATQIISRTRQACDVELPLRALFEASELGDFAEQVRLVQACGKRNKQPPIDKVDRSQPVPLSYSQQRMWFLWQMEPDSPAYNVGGMARLRGVLDVGRFEAALQALIMRHETLRTTFPSVNGVAQQRVHPETGMRMAWQDFSALDAQTRQQHLQQLADSEAHRPFDLETGPLLRACLVKAGEHEHYLVLTLHHIVTEGWAMDIFARELSALYEAFLDDRESPLEPLPVQYLDYSVWQRQWLESGERQRQLDYWTAQLGNEHPLLELPADRPRPPVQSHRGELYRFDLSVELAARVRAFNAQHGLTLFMTMTATLAVLLYRYSGQTDLRIGAPVANRIRPESEGLIGAFLNTQVLRCQLDGQMSVGELFEQVRHTVIEGQSHQDLPFDHLVEALQPPRSTAYNPLFQVMCNVQRWEFQQSRTLAGMTVEYLANDARATKFDLNLEVTDLDHRLGCCLTYSTDLFDEPRIARMAGHWRNLLEALLADPRQRLSELPLLDANEQQNLLDGLGIEAGDHRLDQCIHQLFSSQALARPDAPALTFAGQTLSYAELDSRANRLAWMLRERGVGPQVRVGLALERSLEMVIGLLAILKAGGAYVPLDPEYPLGRLHYMIEDSGIGLLLSDAAMFEALGALPATVARWCLEEDAAELANYPASELPFISLPQHQAYLIYTSGSTGQPKGVVVCHGEIAMHCRAVIERFGMRPDDCELHFYSINFDAATERLWVPLLSGAQVVVRAQGQWDAQEICQLIRQHRINILGFTPSYGSQLAQWLATQVETLPVRMCITGGEALTGEHLQRIRAAFTPSLFFNAYGPTETVVMPLASLAPEQLEEGAGSVPIGSVIGARLAYILDADLALVPQGASGELYVGGAGLAQGYHQRPGMTAERFVANPFVSGGGRLYRTGDLVRQRADGLVEYLARIDHQVKIRGFRIELGEIETRLLEHESVREAVVLALDAPGGKQLVGYLVTQVAEQDEAQQAALRESVKAQLKSRLPDYMVPTHLILLARWPLTANGKLDRRALPAPDPELNRQQYVAPRNALELTLTGIWCEVLNLGQVGLNDNFFELGGDSILSIQVVSRARQVGIHFSPRDLFQHQTVQTLATVATRQEQVSAEQGLLSGGSGLTPIQHWFFDTDIPQRQHWNQALLLEPTVALEPHRLEQALLAVLEQHDALRLSFSQVAGQWRAEHQPVCEATVLWQVRVPALDQCSVLFADAQRSLDLQQGPLMRALLVDGPEGQQRLLIAIHHLVVDGVSWRVLLEDLQTAYRQLEAREAIRLPAKTSALRDWAARLQAYAGSESLREELGWWQSQRAGANGDLPCERPQGGQQNRHAETVSVRLDAQRTRQLLQQAPSAYRTQVNDLLLTALARVLCRWSGAESALIQLEGHGRETLFDEIDLTRTVGWFTSAYPLRLTPVQIEDAAGQGASIKAIKEQLRAVPHKGLGYGVLRYLADELCQQPMAALPMAPVTFNYLGQFDQSFGTDALLRPLDESVGPAHDPEAPLPNELSIDSQVYGGELVVRWTFSRERHDRQTIAELADAYLNELQSLIEHCLEDDAGGLTPSDFPLAHLTQLQLDSLPVPAAVIEDVYPLTPMQEGMLLHTLLEPGTGLYCMQDRYRINSELDPQRFAQAWQAVIARHEALRASFCWNVGEDMLQIIHKPGSTPIEYLDWSAEPEAEQEPRLQTLLKRERESGFDLLNQAPFHLRLIRVGVGRYWFMMSNHHILIDAWCRSLLMNDFFDIYTTLGEGREAQLALAPRYRDYIGWLQRQSLAEARQWWRQNLQGFERTTPIPSDRPFLREHAGDSGGMLVGDCYTRLDARDGAQLRELAQQHQLTVNTFAQAAWALVLRRLSGDRDVLFGVTVAGRPVDMPHMQRTVGLFINSIALRVKMPEDTQRCSVRQWLGGLLESNMELREYDYLPLVTLQENSELPKGQPLFDSLFVFENAPVEISVLDRAQSLKATSDSGRTHTNFPLTAVCYPGDDLGLHLSYDQRYFDEATVQRMLGEFKRLLLALVDGFHGDMADLPLLSAEEQDFLIQGCNQSDHDYPLEQSYLELFEARVAQHPQRVAASCLDQHYSYAELNQRSNRLGHALVAAGVGLDQPVALLAERNLELLGMIIGSFKAGAGYLPLDPGLPSQRLSRIIELSRTPVLVCSEACREQALALLEEFACSNRPRLLVWEEIQQGIYSPGNPGIYSGPDNLAYVIYTSGSTGLPKGVMVEQRGMLNNQLSKVPYLQLTEADVIAQTASQSFDISVWQFLAAPLFGARVDIVPNSIAHDPQGLLGHVQAQGITVLESVPSLIQGMLAQERMSLDGLRWMLPTGEAMPPELAHQWLLRYPDIGLVNAYGPAECSDDVAFFRVDLASTRGSYLPIGTPTDNNRLYLLDGALELVPQGAVGELCVAGTGVGRGYVSDPLRTAQVFVPNPFGAAGERLYRSGDLARRRSDGVLEYVGRIDHQVKIRGYRIELGEIEARLHEQPEVREAAVGVQEGVNGKHLVGYLVAAESVLNPSEWLERIKQRLRAELPEYMVPLHWLWLERMPLNANGKLDRKALPVLEIGQLQSQDYQAPRNELEQTLADIWAEVLKVERVGIHDNFFELGGHSLLATQIASRVQKALQRNVPLRAMFECSTVEELAGYIDGLAATDMTEDKVDRLNDLMAELEGL</sequence>
<dbReference type="GO" id="GO:0008610">
    <property type="term" value="P:lipid biosynthetic process"/>
    <property type="evidence" value="ECO:0007669"/>
    <property type="project" value="InterPro"/>
</dbReference>
<reference evidence="9 10" key="1">
    <citation type="submission" date="2019-09" db="EMBL/GenBank/DDBJ databases">
        <authorList>
            <person name="Chandra G."/>
            <person name="Truman W A."/>
        </authorList>
    </citation>
    <scope>NUCLEOTIDE SEQUENCE [LARGE SCALE GENOMIC DNA]</scope>
    <source>
        <strain evidence="9">PS723</strain>
    </source>
</reference>
<dbReference type="Pfam" id="PF13193">
    <property type="entry name" value="AMP-binding_C"/>
    <property type="match status" value="3"/>
</dbReference>
<gene>
    <name evidence="9" type="primary">lgrB</name>
    <name evidence="9" type="ORF">PS723_04192</name>
</gene>
<dbReference type="CDD" id="cd05930">
    <property type="entry name" value="A_NRPS"/>
    <property type="match status" value="1"/>
</dbReference>
<evidence type="ECO:0000256" key="4">
    <source>
        <dbReference type="ARBA" id="ARBA00022553"/>
    </source>
</evidence>
<dbReference type="InterPro" id="IPR045851">
    <property type="entry name" value="AMP-bd_C_sf"/>
</dbReference>
<dbReference type="FunFam" id="3.30.559.30:FF:000001">
    <property type="entry name" value="Non-ribosomal peptide synthetase"/>
    <property type="match status" value="1"/>
</dbReference>
<dbReference type="NCBIfam" id="TIGR01720">
    <property type="entry name" value="NRPS-para261"/>
    <property type="match status" value="1"/>
</dbReference>
<dbReference type="Proteomes" id="UP000379480">
    <property type="component" value="Unassembled WGS sequence"/>
</dbReference>
<dbReference type="Gene3D" id="2.30.38.10">
    <property type="entry name" value="Luciferase, Domain 3"/>
    <property type="match status" value="3"/>
</dbReference>
<dbReference type="FunFam" id="2.30.38.10:FF:000001">
    <property type="entry name" value="Non-ribosomal peptide synthetase PvdI"/>
    <property type="match status" value="3"/>
</dbReference>
<dbReference type="GO" id="GO:0071766">
    <property type="term" value="P:Actinobacterium-type cell wall biogenesis"/>
    <property type="evidence" value="ECO:0007669"/>
    <property type="project" value="UniProtKB-ARBA"/>
</dbReference>
<feature type="domain" description="Carrier" evidence="8">
    <location>
        <begin position="4241"/>
        <end position="4316"/>
    </location>
</feature>
<dbReference type="InterPro" id="IPR020845">
    <property type="entry name" value="AMP-binding_CS"/>
</dbReference>
<evidence type="ECO:0000259" key="8">
    <source>
        <dbReference type="PROSITE" id="PS50075"/>
    </source>
</evidence>
<comment type="similarity">
    <text evidence="2">Belongs to the ATP-dependent AMP-binding enzyme family.</text>
</comment>
<dbReference type="CDD" id="cd17646">
    <property type="entry name" value="A_NRPS_AB3403-like"/>
    <property type="match status" value="1"/>
</dbReference>
<evidence type="ECO:0000256" key="5">
    <source>
        <dbReference type="ARBA" id="ARBA00022598"/>
    </source>
</evidence>
<keyword evidence="3" id="KW-0596">Phosphopantetheine</keyword>
<dbReference type="PANTHER" id="PTHR45398">
    <property type="match status" value="1"/>
</dbReference>
<comment type="cofactor">
    <cofactor evidence="1">
        <name>pantetheine 4'-phosphate</name>
        <dbReference type="ChEBI" id="CHEBI:47942"/>
    </cofactor>
</comment>
<dbReference type="Pfam" id="PF00668">
    <property type="entry name" value="Condensation"/>
    <property type="match status" value="4"/>
</dbReference>
<evidence type="ECO:0000256" key="2">
    <source>
        <dbReference type="ARBA" id="ARBA00006432"/>
    </source>
</evidence>
<dbReference type="RefSeq" id="WP_150805524.1">
    <property type="nucleotide sequence ID" value="NZ_CABVHY010000022.1"/>
</dbReference>
<keyword evidence="7" id="KW-0443">Lipid metabolism</keyword>
<dbReference type="InterPro" id="IPR009081">
    <property type="entry name" value="PP-bd_ACP"/>
</dbReference>
<dbReference type="PROSITE" id="PS00012">
    <property type="entry name" value="PHOSPHOPANTETHEINE"/>
    <property type="match status" value="3"/>
</dbReference>
<dbReference type="InterPro" id="IPR010060">
    <property type="entry name" value="NRPS_synth"/>
</dbReference>
<feature type="domain" description="Carrier" evidence="8">
    <location>
        <begin position="582"/>
        <end position="657"/>
    </location>
</feature>
<keyword evidence="6" id="KW-0276">Fatty acid metabolism</keyword>
<dbReference type="Pfam" id="PF00501">
    <property type="entry name" value="AMP-binding"/>
    <property type="match status" value="4"/>
</dbReference>
<dbReference type="SUPFAM" id="SSF56801">
    <property type="entry name" value="Acetyl-CoA synthetase-like"/>
    <property type="match status" value="4"/>
</dbReference>
<feature type="domain" description="Carrier" evidence="8">
    <location>
        <begin position="1637"/>
        <end position="1712"/>
    </location>
</feature>
<evidence type="ECO:0000313" key="10">
    <source>
        <dbReference type="Proteomes" id="UP000379480"/>
    </source>
</evidence>
<dbReference type="FunFam" id="3.40.50.12780:FF:000013">
    <property type="entry name" value="Long-chain-fatty-acid--AMP ligase FadD32"/>
    <property type="match status" value="1"/>
</dbReference>
<dbReference type="CDD" id="cd19543">
    <property type="entry name" value="DCL_NRPS"/>
    <property type="match status" value="1"/>
</dbReference>
<dbReference type="GO" id="GO:0043041">
    <property type="term" value="P:amino acid activation for nonribosomal peptide biosynthetic process"/>
    <property type="evidence" value="ECO:0007669"/>
    <property type="project" value="UniProtKB-ARBA"/>
</dbReference>
<dbReference type="InterPro" id="IPR040097">
    <property type="entry name" value="FAAL/FAAC"/>
</dbReference>
<keyword evidence="5" id="KW-0436">Ligase</keyword>
<evidence type="ECO:0000313" key="9">
    <source>
        <dbReference type="EMBL" id="VVO20792.1"/>
    </source>
</evidence>
<dbReference type="GO" id="GO:0044550">
    <property type="term" value="P:secondary metabolite biosynthetic process"/>
    <property type="evidence" value="ECO:0007669"/>
    <property type="project" value="UniProtKB-ARBA"/>
</dbReference>
<dbReference type="NCBIfam" id="NF004282">
    <property type="entry name" value="PRK05691.1"/>
    <property type="match status" value="1"/>
</dbReference>
<dbReference type="GO" id="GO:0016874">
    <property type="term" value="F:ligase activity"/>
    <property type="evidence" value="ECO:0007669"/>
    <property type="project" value="UniProtKB-KW"/>
</dbReference>
<dbReference type="GO" id="GO:0006631">
    <property type="term" value="P:fatty acid metabolic process"/>
    <property type="evidence" value="ECO:0007669"/>
    <property type="project" value="UniProtKB-KW"/>
</dbReference>
<dbReference type="Gene3D" id="3.30.559.30">
    <property type="entry name" value="Nonribosomal peptide synthetase, condensation domain"/>
    <property type="match status" value="4"/>
</dbReference>
<dbReference type="FunFam" id="1.10.1200.10:FF:000016">
    <property type="entry name" value="Non-ribosomal peptide synthase"/>
    <property type="match status" value="1"/>
</dbReference>
<dbReference type="OrthoDB" id="9757559at2"/>
<keyword evidence="4" id="KW-0597">Phosphoprotein</keyword>
<dbReference type="InterPro" id="IPR006162">
    <property type="entry name" value="Ppantetheine_attach_site"/>
</dbReference>
<dbReference type="InterPro" id="IPR023213">
    <property type="entry name" value="CAT-like_dom_sf"/>
</dbReference>
<dbReference type="NCBIfam" id="NF003417">
    <property type="entry name" value="PRK04813.1"/>
    <property type="match status" value="5"/>
</dbReference>
<dbReference type="InterPro" id="IPR025110">
    <property type="entry name" value="AMP-bd_C"/>
</dbReference>
<evidence type="ECO:0000256" key="7">
    <source>
        <dbReference type="ARBA" id="ARBA00023098"/>
    </source>
</evidence>
<dbReference type="CDD" id="cd05931">
    <property type="entry name" value="FAAL"/>
    <property type="match status" value="1"/>
</dbReference>
<dbReference type="FunFam" id="1.10.1200.10:FF:000005">
    <property type="entry name" value="Nonribosomal peptide synthetase 1"/>
    <property type="match status" value="3"/>
</dbReference>
<dbReference type="Gene3D" id="3.30.559.10">
    <property type="entry name" value="Chloramphenicol acetyltransferase-like domain"/>
    <property type="match status" value="4"/>
</dbReference>
<dbReference type="InterPro" id="IPR020806">
    <property type="entry name" value="PKS_PP-bd"/>
</dbReference>
<dbReference type="EMBL" id="CABVHY010000022">
    <property type="protein sequence ID" value="VVO20792.1"/>
    <property type="molecule type" value="Genomic_DNA"/>
</dbReference>
<dbReference type="Gene3D" id="3.40.50.12780">
    <property type="entry name" value="N-terminal domain of ligase-like"/>
    <property type="match status" value="1"/>
</dbReference>
<dbReference type="InterPro" id="IPR036736">
    <property type="entry name" value="ACP-like_sf"/>
</dbReference>
<dbReference type="FunFam" id="3.40.50.12780:FF:000012">
    <property type="entry name" value="Non-ribosomal peptide synthetase"/>
    <property type="match status" value="2"/>
</dbReference>
<dbReference type="SUPFAM" id="SSF52777">
    <property type="entry name" value="CoA-dependent acyltransferases"/>
    <property type="match status" value="8"/>
</dbReference>
<dbReference type="PROSITE" id="PS50075">
    <property type="entry name" value="CARRIER"/>
    <property type="match status" value="4"/>
</dbReference>
<dbReference type="SMART" id="SM00823">
    <property type="entry name" value="PKS_PP"/>
    <property type="match status" value="4"/>
</dbReference>
<dbReference type="CDD" id="cd17649">
    <property type="entry name" value="A_NRPS_PvdJ-like"/>
    <property type="match status" value="1"/>
</dbReference>
<proteinExistence type="inferred from homology"/>
<dbReference type="GO" id="GO:0072330">
    <property type="term" value="P:monocarboxylic acid biosynthetic process"/>
    <property type="evidence" value="ECO:0007669"/>
    <property type="project" value="UniProtKB-ARBA"/>
</dbReference>
<dbReference type="Pfam" id="PF00550">
    <property type="entry name" value="PP-binding"/>
    <property type="match status" value="4"/>
</dbReference>
<dbReference type="Gene3D" id="3.30.300.30">
    <property type="match status" value="4"/>
</dbReference>
<dbReference type="NCBIfam" id="TIGR01733">
    <property type="entry name" value="AA-adenyl-dom"/>
    <property type="match status" value="3"/>
</dbReference>
<dbReference type="FunFam" id="3.40.50.980:FF:000002">
    <property type="entry name" value="Enterobactin synthetase component F"/>
    <property type="match status" value="1"/>
</dbReference>
<dbReference type="FunFam" id="3.30.300.30:FF:000010">
    <property type="entry name" value="Enterobactin synthetase component F"/>
    <property type="match status" value="3"/>
</dbReference>